<evidence type="ECO:0000313" key="4">
    <source>
        <dbReference type="Proteomes" id="UP001652700"/>
    </source>
</evidence>
<keyword evidence="1" id="KW-0175">Coiled coil</keyword>
<name>A0ABM5KP56_DIAVI</name>
<feature type="region of interest" description="Disordered" evidence="2">
    <location>
        <begin position="107"/>
        <end position="128"/>
    </location>
</feature>
<protein>
    <recommendedName>
        <fullName evidence="5">TNFR-Cys domain-containing protein</fullName>
    </recommendedName>
</protein>
<sequence length="432" mass="49488">MAETSCTPCEINELQAWKCMMDSMVRFIQASTKLMGAFNDKPYEDRTCHKDCKSYNPNKIPKCKKCLSTDFTDERENITDNCHEKCAICIPKQSSKCKCPAPLLSKGTTDTERSEPSFLPKEVGEDQTPDEHIEMSANATIPTEQTREDTIYGDIQQDTEQFTETVTSVANELLLDDTTESKAVYVDQSAYATEENLKPQWETKNKKDGKRGMTKRQAFEDATKCKCGYDIKEICSCPLSSAEKLELTQKMATKLQVAQDEIDELKKELYELQFTERNKDSKSAALYKEIMKGSALDQSFGRPGTAHITLRDQSRTLQRPTSGLKRLPIDKTQIADSTYQHIFPGNYQQSDYRDNRPYCEPLKYCTDQYPYEQESVICPAVSAQHQTQLPITYQAQQSYINYNYELLDDDSCNDEYNCSYDDCDKYRTTVLF</sequence>
<keyword evidence="4" id="KW-1185">Reference proteome</keyword>
<evidence type="ECO:0008006" key="5">
    <source>
        <dbReference type="Google" id="ProtNLM"/>
    </source>
</evidence>
<accession>A0ABM5KP56</accession>
<reference evidence="3" key="1">
    <citation type="submission" date="2025-05" db="UniProtKB">
        <authorList>
            <consortium name="EnsemblMetazoa"/>
        </authorList>
    </citation>
    <scope>IDENTIFICATION</scope>
</reference>
<dbReference type="GeneID" id="114345343"/>
<evidence type="ECO:0000256" key="2">
    <source>
        <dbReference type="SAM" id="MobiDB-lite"/>
    </source>
</evidence>
<evidence type="ECO:0000256" key="1">
    <source>
        <dbReference type="SAM" id="Coils"/>
    </source>
</evidence>
<dbReference type="EnsemblMetazoa" id="XM_050656017.1">
    <property type="protein sequence ID" value="XP_050511974.1"/>
    <property type="gene ID" value="LOC114345343"/>
</dbReference>
<evidence type="ECO:0000313" key="3">
    <source>
        <dbReference type="EnsemblMetazoa" id="XP_050511974.1"/>
    </source>
</evidence>
<feature type="coiled-coil region" evidence="1">
    <location>
        <begin position="248"/>
        <end position="275"/>
    </location>
</feature>
<proteinExistence type="predicted"/>
<organism evidence="3 4">
    <name type="scientific">Diabrotica virgifera virgifera</name>
    <name type="common">western corn rootworm</name>
    <dbReference type="NCBI Taxonomy" id="50390"/>
    <lineage>
        <taxon>Eukaryota</taxon>
        <taxon>Metazoa</taxon>
        <taxon>Ecdysozoa</taxon>
        <taxon>Arthropoda</taxon>
        <taxon>Hexapoda</taxon>
        <taxon>Insecta</taxon>
        <taxon>Pterygota</taxon>
        <taxon>Neoptera</taxon>
        <taxon>Endopterygota</taxon>
        <taxon>Coleoptera</taxon>
        <taxon>Polyphaga</taxon>
        <taxon>Cucujiformia</taxon>
        <taxon>Chrysomeloidea</taxon>
        <taxon>Chrysomelidae</taxon>
        <taxon>Galerucinae</taxon>
        <taxon>Diabroticina</taxon>
        <taxon>Diabroticites</taxon>
        <taxon>Diabrotica</taxon>
    </lineage>
</organism>
<dbReference type="RefSeq" id="XP_050511974.1">
    <property type="nucleotide sequence ID" value="XM_050656017.1"/>
</dbReference>
<dbReference type="Proteomes" id="UP001652700">
    <property type="component" value="Unplaced"/>
</dbReference>